<reference evidence="4" key="3">
    <citation type="submission" date="2025-09" db="UniProtKB">
        <authorList>
            <consortium name="Ensembl"/>
        </authorList>
    </citation>
    <scope>IDENTIFICATION</scope>
</reference>
<feature type="compositionally biased region" description="Basic and acidic residues" evidence="2">
    <location>
        <begin position="967"/>
        <end position="977"/>
    </location>
</feature>
<keyword evidence="5" id="KW-1185">Reference proteome</keyword>
<evidence type="ECO:0000313" key="4">
    <source>
        <dbReference type="Ensembl" id="ENSECRP00000025161.1"/>
    </source>
</evidence>
<feature type="compositionally biased region" description="Basic and acidic residues" evidence="2">
    <location>
        <begin position="270"/>
        <end position="288"/>
    </location>
</feature>
<dbReference type="PANTHER" id="PTHR22736">
    <property type="entry name" value="COILED-COIL DOMAIN-CONTAINING PROTEIN 66"/>
    <property type="match status" value="1"/>
</dbReference>
<feature type="compositionally biased region" description="Basic and acidic residues" evidence="2">
    <location>
        <begin position="127"/>
        <end position="145"/>
    </location>
</feature>
<dbReference type="Proteomes" id="UP000694620">
    <property type="component" value="Chromosome 18"/>
</dbReference>
<feature type="domain" description="CCDC66" evidence="3">
    <location>
        <begin position="513"/>
        <end position="661"/>
    </location>
</feature>
<feature type="compositionally biased region" description="Basic and acidic residues" evidence="2">
    <location>
        <begin position="636"/>
        <end position="649"/>
    </location>
</feature>
<feature type="compositionally biased region" description="Basic and acidic residues" evidence="2">
    <location>
        <begin position="718"/>
        <end position="736"/>
    </location>
</feature>
<feature type="region of interest" description="Disordered" evidence="2">
    <location>
        <begin position="231"/>
        <end position="290"/>
    </location>
</feature>
<dbReference type="GO" id="GO:0005874">
    <property type="term" value="C:microtubule"/>
    <property type="evidence" value="ECO:0007669"/>
    <property type="project" value="TreeGrafter"/>
</dbReference>
<feature type="compositionally biased region" description="Basic residues" evidence="2">
    <location>
        <begin position="891"/>
        <end position="902"/>
    </location>
</feature>
<feature type="compositionally biased region" description="Low complexity" evidence="2">
    <location>
        <begin position="353"/>
        <end position="364"/>
    </location>
</feature>
<dbReference type="AlphaFoldDB" id="A0A8C4T756"/>
<feature type="region of interest" description="Disordered" evidence="2">
    <location>
        <begin position="126"/>
        <end position="174"/>
    </location>
</feature>
<feature type="compositionally biased region" description="Basic and acidic residues" evidence="2">
    <location>
        <begin position="606"/>
        <end position="622"/>
    </location>
</feature>
<feature type="coiled-coil region" evidence="1">
    <location>
        <begin position="299"/>
        <end position="326"/>
    </location>
</feature>
<gene>
    <name evidence="4" type="primary">CCDC66</name>
</gene>
<feature type="compositionally biased region" description="Polar residues" evidence="2">
    <location>
        <begin position="377"/>
        <end position="391"/>
    </location>
</feature>
<evidence type="ECO:0000259" key="3">
    <source>
        <dbReference type="Pfam" id="PF15236"/>
    </source>
</evidence>
<name>A0A8C4T756_ERPCA</name>
<feature type="region of interest" description="Disordered" evidence="2">
    <location>
        <begin position="353"/>
        <end position="398"/>
    </location>
</feature>
<reference evidence="4" key="1">
    <citation type="submission" date="2021-06" db="EMBL/GenBank/DDBJ databases">
        <authorList>
            <consortium name="Wellcome Sanger Institute Data Sharing"/>
        </authorList>
    </citation>
    <scope>NUCLEOTIDE SEQUENCE [LARGE SCALE GENOMIC DNA]</scope>
</reference>
<evidence type="ECO:0000256" key="1">
    <source>
        <dbReference type="SAM" id="Coils"/>
    </source>
</evidence>
<accession>A0A8C4T756</accession>
<reference evidence="4" key="2">
    <citation type="submission" date="2025-08" db="UniProtKB">
        <authorList>
            <consortium name="Ensembl"/>
        </authorList>
    </citation>
    <scope>IDENTIFICATION</scope>
</reference>
<dbReference type="GO" id="GO:0060271">
    <property type="term" value="P:cilium assembly"/>
    <property type="evidence" value="ECO:0007669"/>
    <property type="project" value="TreeGrafter"/>
</dbReference>
<feature type="compositionally biased region" description="Basic and acidic residues" evidence="2">
    <location>
        <begin position="758"/>
        <end position="769"/>
    </location>
</feature>
<dbReference type="GO" id="GO:0008017">
    <property type="term" value="F:microtubule binding"/>
    <property type="evidence" value="ECO:0007669"/>
    <property type="project" value="TreeGrafter"/>
</dbReference>
<feature type="compositionally biased region" description="Basic and acidic residues" evidence="2">
    <location>
        <begin position="248"/>
        <end position="262"/>
    </location>
</feature>
<feature type="compositionally biased region" description="Polar residues" evidence="2">
    <location>
        <begin position="982"/>
        <end position="991"/>
    </location>
</feature>
<dbReference type="Pfam" id="PF15236">
    <property type="entry name" value="CCDC66"/>
    <property type="match status" value="1"/>
</dbReference>
<feature type="compositionally biased region" description="Basic and acidic residues" evidence="2">
    <location>
        <begin position="784"/>
        <end position="802"/>
    </location>
</feature>
<dbReference type="GeneTree" id="ENSGT00390000012411"/>
<proteinExistence type="predicted"/>
<dbReference type="InterPro" id="IPR040467">
    <property type="entry name" value="CCDC66_dom"/>
</dbReference>
<feature type="compositionally biased region" description="Basic and acidic residues" evidence="2">
    <location>
        <begin position="154"/>
        <end position="169"/>
    </location>
</feature>
<feature type="region of interest" description="Disordered" evidence="2">
    <location>
        <begin position="606"/>
        <end position="660"/>
    </location>
</feature>
<dbReference type="GO" id="GO:0005929">
    <property type="term" value="C:cilium"/>
    <property type="evidence" value="ECO:0007669"/>
    <property type="project" value="TreeGrafter"/>
</dbReference>
<organism evidence="4 5">
    <name type="scientific">Erpetoichthys calabaricus</name>
    <name type="common">Rope fish</name>
    <name type="synonym">Calamoichthys calabaricus</name>
    <dbReference type="NCBI Taxonomy" id="27687"/>
    <lineage>
        <taxon>Eukaryota</taxon>
        <taxon>Metazoa</taxon>
        <taxon>Chordata</taxon>
        <taxon>Craniata</taxon>
        <taxon>Vertebrata</taxon>
        <taxon>Euteleostomi</taxon>
        <taxon>Actinopterygii</taxon>
        <taxon>Polypteriformes</taxon>
        <taxon>Polypteridae</taxon>
        <taxon>Erpetoichthys</taxon>
    </lineage>
</organism>
<dbReference type="PANTHER" id="PTHR22736:SF2">
    <property type="entry name" value="COILED-COIL DOMAIN-CONTAINING PROTEIN 66"/>
    <property type="match status" value="1"/>
</dbReference>
<sequence>MGRTWDRSSFLIGRRGANRRRRYCSWPATSVHRVSPGNGFSVNGRPIFPKKNSFLIMNLGDGLTFEVQDGKPKLVFAKYGLESKNVKKVNFRSKGIKLYPKSQQLPLDSQTRNAVLAPKIIGTQPLDSKKTDTEKLSAKVRKEAESSNIPLKNGDGDENNKKDLYERKTTVTHPKTLEPYQMKTVKKSQVPKHLPKLNKRVSADILRDSLVCLTQDQLQQILATITQGVKSVQPEEGNSAEISSATDTKPENAADSEAKEETLQSSNSVEKTEQKNPDDPVKTQKDLSSDVSAGLFSTLGEREQAKEQLEAKKAQWKKELDEQLALRKQQKDMNHDTRLKPWKKVETANPVHLVPENPLNLPPLSDGSSVVLETRSETTGSSEKNSNMSHAQSEKPAIFPQQDVPAAIRSSFILGEAAPLEHAFSAKKREQQKLWLEELDRQREEAKIRKMKEKEKRLQAEDHDKWAAHFDSFQRTKVSPLNTARSEPSEPACHPDEREISSSAAYTNANGNVSSSYADNLGRVSTEGNVFGVTRNTYLRSMTALLDPAQIEERERKRQKQIEHQEAIKAQVEERRRQKHLEDELRRQEEQEEEQRLAQEREMMERQFEDDMRKQREKEEFHSQQTRDLYVSMQKAQEDAVKQKQEQRMRSLARKGHDISNLQKHMEEGISSQASNNAMQSRLSDYVHDSTVNEAVEKMSSNIHPEKKETAVQTDGEISQRYEEKHAKERLGRRTGLDTPDIPIEYHQQTNVKKVKRDPKIAEKRKVTGKENLSSQDDQYEPYARTEKRTGRRSEKNVRKPEWNTNKPVRQYVPASERYPSGLQKEREESRLKRQLELLTLAEKNAPVKLLHKIRSTSPMGESKKEEYSDSASNVSTYLEKRSHSPPVPALKHRLHQQKRAKSPTFPEDHLSSEKLKRIQAMLYLQQQEAIEDNAGPERPPSSHFIPYVRTDEIYHLDPNAPISRPSTHDPQRREPNGLHQPRQSHSSGNTRDPLLNPELLKTKERQQAILKGLSELRQGLLQKQKELETGLSPLAAEDHGNFSPL</sequence>
<feature type="region of interest" description="Disordered" evidence="2">
    <location>
        <begin position="698"/>
        <end position="830"/>
    </location>
</feature>
<feature type="region of interest" description="Disordered" evidence="2">
    <location>
        <begin position="958"/>
        <end position="1004"/>
    </location>
</feature>
<keyword evidence="1" id="KW-0175">Coiled coil</keyword>
<protein>
    <submittedName>
        <fullName evidence="4">Coiled-coil domain containing 66</fullName>
    </submittedName>
</protein>
<dbReference type="Ensembl" id="ENSECRT00000025701.1">
    <property type="protein sequence ID" value="ENSECRP00000025161.1"/>
    <property type="gene ID" value="ENSECRG00000017030.1"/>
</dbReference>
<evidence type="ECO:0000256" key="2">
    <source>
        <dbReference type="SAM" id="MobiDB-lite"/>
    </source>
</evidence>
<dbReference type="InterPro" id="IPR039183">
    <property type="entry name" value="CCD66"/>
</dbReference>
<evidence type="ECO:0000313" key="5">
    <source>
        <dbReference type="Proteomes" id="UP000694620"/>
    </source>
</evidence>
<feature type="region of interest" description="Disordered" evidence="2">
    <location>
        <begin position="855"/>
        <end position="912"/>
    </location>
</feature>